<dbReference type="GO" id="GO:0051536">
    <property type="term" value="F:iron-sulfur cluster binding"/>
    <property type="evidence" value="ECO:0007669"/>
    <property type="project" value="InterPro"/>
</dbReference>
<dbReference type="RefSeq" id="WP_178139145.1">
    <property type="nucleotide sequence ID" value="NZ_FRDF01000005.1"/>
</dbReference>
<keyword evidence="2" id="KW-1185">Reference proteome</keyword>
<dbReference type="CDD" id="cd06664">
    <property type="entry name" value="IscU_like"/>
    <property type="match status" value="1"/>
</dbReference>
<protein>
    <recommendedName>
        <fullName evidence="3">NifU homolog involved in Fe-S cluster formation</fullName>
    </recommendedName>
</protein>
<organism evidence="1 2">
    <name type="scientific">Erythrobacter sanguineus</name>
    <dbReference type="NCBI Taxonomy" id="198312"/>
    <lineage>
        <taxon>Bacteria</taxon>
        <taxon>Pseudomonadati</taxon>
        <taxon>Pseudomonadota</taxon>
        <taxon>Alphaproteobacteria</taxon>
        <taxon>Sphingomonadales</taxon>
        <taxon>Erythrobacteraceae</taxon>
        <taxon>Erythrobacter/Porphyrobacter group</taxon>
        <taxon>Erythrobacter</taxon>
    </lineage>
</organism>
<dbReference type="GO" id="GO:0005506">
    <property type="term" value="F:iron ion binding"/>
    <property type="evidence" value="ECO:0007669"/>
    <property type="project" value="InterPro"/>
</dbReference>
<accession>A0A1M7S6W9</accession>
<evidence type="ECO:0008006" key="3">
    <source>
        <dbReference type="Google" id="ProtNLM"/>
    </source>
</evidence>
<dbReference type="Gene3D" id="3.90.1010.10">
    <property type="match status" value="1"/>
</dbReference>
<evidence type="ECO:0000313" key="2">
    <source>
        <dbReference type="Proteomes" id="UP000184391"/>
    </source>
</evidence>
<name>A0A1M7S6W9_9SPHN</name>
<evidence type="ECO:0000313" key="1">
    <source>
        <dbReference type="EMBL" id="SHN54124.1"/>
    </source>
</evidence>
<dbReference type="EMBL" id="FRDF01000005">
    <property type="protein sequence ID" value="SHN54124.1"/>
    <property type="molecule type" value="Genomic_DNA"/>
</dbReference>
<sequence length="146" mass="14893">MAVPRPPKLYSPKLLAQAVALAAYPLDDRLALRAEARSRTCGSEIVLGLDIAGDGGIARIGMQVRACAIGQASAALLAQGAADRNAGAIAATLSGIEAWLAGTSALPDWPDLNLLAPARDHPGRHGALLLPWKAATKALSSRADAG</sequence>
<reference evidence="2" key="1">
    <citation type="submission" date="2016-12" db="EMBL/GenBank/DDBJ databases">
        <authorList>
            <person name="Varghese N."/>
            <person name="Submissions S."/>
        </authorList>
    </citation>
    <scope>NUCLEOTIDE SEQUENCE [LARGE SCALE GENOMIC DNA]</scope>
    <source>
        <strain evidence="2">DSM 11032</strain>
    </source>
</reference>
<dbReference type="AlphaFoldDB" id="A0A1M7S6W9"/>
<dbReference type="SUPFAM" id="SSF82649">
    <property type="entry name" value="SufE/NifU"/>
    <property type="match status" value="1"/>
</dbReference>
<proteinExistence type="predicted"/>
<dbReference type="InterPro" id="IPR002871">
    <property type="entry name" value="NIF_FeS_clus_asmbl_NifU_N"/>
</dbReference>
<gene>
    <name evidence="1" type="ORF">SAMN02745193_01105</name>
</gene>
<dbReference type="STRING" id="198312.SAMN02745193_01105"/>
<dbReference type="GO" id="GO:0016226">
    <property type="term" value="P:iron-sulfur cluster assembly"/>
    <property type="evidence" value="ECO:0007669"/>
    <property type="project" value="InterPro"/>
</dbReference>
<dbReference type="Proteomes" id="UP000184391">
    <property type="component" value="Unassembled WGS sequence"/>
</dbReference>